<dbReference type="GO" id="GO:0015986">
    <property type="term" value="P:proton motive force-driven ATP synthesis"/>
    <property type="evidence" value="ECO:0007669"/>
    <property type="project" value="InterPro"/>
</dbReference>
<evidence type="ECO:0000256" key="13">
    <source>
        <dbReference type="SAM" id="Phobius"/>
    </source>
</evidence>
<evidence type="ECO:0000256" key="3">
    <source>
        <dbReference type="ARBA" id="ARBA00005513"/>
    </source>
</evidence>
<feature type="transmembrane region" description="Helical" evidence="13">
    <location>
        <begin position="27"/>
        <end position="46"/>
    </location>
</feature>
<dbReference type="InterPro" id="IPR002146">
    <property type="entry name" value="ATP_synth_b/b'su_bac/chlpt"/>
</dbReference>
<reference evidence="14" key="1">
    <citation type="submission" date="2020-05" db="EMBL/GenBank/DDBJ databases">
        <authorList>
            <person name="Chiriac C."/>
            <person name="Salcher M."/>
            <person name="Ghai R."/>
            <person name="Kavagutti S V."/>
        </authorList>
    </citation>
    <scope>NUCLEOTIDE SEQUENCE</scope>
</reference>
<proteinExistence type="inferred from homology"/>
<organism evidence="14">
    <name type="scientific">freshwater metagenome</name>
    <dbReference type="NCBI Taxonomy" id="449393"/>
    <lineage>
        <taxon>unclassified sequences</taxon>
        <taxon>metagenomes</taxon>
        <taxon>ecological metagenomes</taxon>
    </lineage>
</organism>
<evidence type="ECO:0000256" key="7">
    <source>
        <dbReference type="ARBA" id="ARBA00022781"/>
    </source>
</evidence>
<dbReference type="CDD" id="cd06503">
    <property type="entry name" value="ATP-synt_Fo_b"/>
    <property type="match status" value="1"/>
</dbReference>
<evidence type="ECO:0000256" key="8">
    <source>
        <dbReference type="ARBA" id="ARBA00022989"/>
    </source>
</evidence>
<dbReference type="GO" id="GO:0045259">
    <property type="term" value="C:proton-transporting ATP synthase complex"/>
    <property type="evidence" value="ECO:0007669"/>
    <property type="project" value="UniProtKB-KW"/>
</dbReference>
<comment type="subcellular location">
    <subcellularLocation>
        <location evidence="2">Endomembrane system</location>
    </subcellularLocation>
    <subcellularLocation>
        <location evidence="1">Membrane</location>
        <topology evidence="1">Single-pass membrane protein</topology>
    </subcellularLocation>
</comment>
<feature type="coiled-coil region" evidence="12">
    <location>
        <begin position="50"/>
        <end position="84"/>
    </location>
</feature>
<keyword evidence="12" id="KW-0175">Coiled coil</keyword>
<keyword evidence="9" id="KW-0406">Ion transport</keyword>
<name>A0A6J6CJJ6_9ZZZZ</name>
<dbReference type="EMBL" id="CAEZWE010000040">
    <property type="protein sequence ID" value="CAB4655462.1"/>
    <property type="molecule type" value="Genomic_DNA"/>
</dbReference>
<sequence>MSIISTLLAAGDPSQSPHWFIPKRFELIYGGLASVIIISALAKFAGPMAKKALTDRTEKIQNEIDSARNAKASAEQEAVQIRTALGDIDKERSRILAEADQQAAALLAEGRVRIDAEMKDIEAKAMSDIANASSRVGDELRAEIVRLSAIATDRVVRTALDDRAQQNLIEDFISKVGVSR</sequence>
<comment type="function">
    <text evidence="11">F(1)F(0) ATP synthase produces ATP from ADP in the presence of a proton or sodium gradient. F-type ATPases consist of two structural domains, F(1) containing the extramembraneous catalytic core and F(0) containing the membrane proton channel, linked together by a central stalk and a peripheral stalk. During catalysis, ATP synthesis in the catalytic domain of F(1) is coupled via a rotary mechanism of the central stalk subunits to proton translocation.</text>
</comment>
<dbReference type="AlphaFoldDB" id="A0A6J6CJJ6"/>
<evidence type="ECO:0000313" key="15">
    <source>
        <dbReference type="EMBL" id="CAB4655462.1"/>
    </source>
</evidence>
<keyword evidence="5" id="KW-0138">CF(0)</keyword>
<evidence type="ECO:0000256" key="6">
    <source>
        <dbReference type="ARBA" id="ARBA00022692"/>
    </source>
</evidence>
<dbReference type="GO" id="GO:0012505">
    <property type="term" value="C:endomembrane system"/>
    <property type="evidence" value="ECO:0007669"/>
    <property type="project" value="UniProtKB-SubCell"/>
</dbReference>
<evidence type="ECO:0000256" key="9">
    <source>
        <dbReference type="ARBA" id="ARBA00023065"/>
    </source>
</evidence>
<dbReference type="PANTHER" id="PTHR33445">
    <property type="entry name" value="ATP SYNTHASE SUBUNIT B', CHLOROPLASTIC"/>
    <property type="match status" value="1"/>
</dbReference>
<gene>
    <name evidence="14" type="ORF">UFOPK1572_00185</name>
    <name evidence="15" type="ORF">UFOPK2169_01048</name>
</gene>
<evidence type="ECO:0000256" key="2">
    <source>
        <dbReference type="ARBA" id="ARBA00004308"/>
    </source>
</evidence>
<evidence type="ECO:0000256" key="5">
    <source>
        <dbReference type="ARBA" id="ARBA00022547"/>
    </source>
</evidence>
<keyword evidence="8 13" id="KW-1133">Transmembrane helix</keyword>
<evidence type="ECO:0000313" key="14">
    <source>
        <dbReference type="EMBL" id="CAB4551305.1"/>
    </source>
</evidence>
<dbReference type="GO" id="GO:0046961">
    <property type="term" value="F:proton-transporting ATPase activity, rotational mechanism"/>
    <property type="evidence" value="ECO:0007669"/>
    <property type="project" value="TreeGrafter"/>
</dbReference>
<dbReference type="PANTHER" id="PTHR33445:SF1">
    <property type="entry name" value="ATP SYNTHASE SUBUNIT B"/>
    <property type="match status" value="1"/>
</dbReference>
<keyword evidence="6 13" id="KW-0812">Transmembrane</keyword>
<evidence type="ECO:0000256" key="10">
    <source>
        <dbReference type="ARBA" id="ARBA00023136"/>
    </source>
</evidence>
<comment type="similarity">
    <text evidence="3">Belongs to the ATPase B chain family.</text>
</comment>
<evidence type="ECO:0000256" key="11">
    <source>
        <dbReference type="ARBA" id="ARBA00025198"/>
    </source>
</evidence>
<keyword evidence="10 13" id="KW-0472">Membrane</keyword>
<keyword evidence="4" id="KW-0813">Transport</keyword>
<evidence type="ECO:0000256" key="1">
    <source>
        <dbReference type="ARBA" id="ARBA00004167"/>
    </source>
</evidence>
<evidence type="ECO:0000256" key="4">
    <source>
        <dbReference type="ARBA" id="ARBA00022448"/>
    </source>
</evidence>
<accession>A0A6J6CJJ6</accession>
<dbReference type="InterPro" id="IPR050059">
    <property type="entry name" value="ATP_synthase_B_chain"/>
</dbReference>
<dbReference type="HAMAP" id="MF_01398">
    <property type="entry name" value="ATP_synth_b_bprime"/>
    <property type="match status" value="1"/>
</dbReference>
<protein>
    <submittedName>
        <fullName evidence="14">Unannotated protein</fullName>
    </submittedName>
</protein>
<keyword evidence="7" id="KW-0375">Hydrogen ion transport</keyword>
<evidence type="ECO:0000256" key="12">
    <source>
        <dbReference type="SAM" id="Coils"/>
    </source>
</evidence>
<dbReference type="EMBL" id="CAEZTC010000013">
    <property type="protein sequence ID" value="CAB4551305.1"/>
    <property type="molecule type" value="Genomic_DNA"/>
</dbReference>
<dbReference type="Pfam" id="PF00430">
    <property type="entry name" value="ATP-synt_B"/>
    <property type="match status" value="1"/>
</dbReference>